<sequence length="344" mass="37061">MTTTPSTPEVDLPPAGSPPPTGSPPPDISMMDTSKVSMMDISSMIMMAVNNVMDQVPDPQMDTSIVATAVALSVSSIIKSIVTSMAGFKITAPPQVKAIDLSMAIANFALLVEVFTSAITGPTTNEWWAGAEHIARALMPNAPEDELLALVGSHIPWRIMMAVRAAEQLSLTNLKEHLLEEFKEEKWMLKMAHLLQVGELCTFCETPKVARCQALHTFEKLGKMPYIGHVIVNHLQAVYSAQVHEAHLEFAEVECSSEALVHEEIEAIIKLALSAEKIQVHRMKLQAGINQAEQKQASCTKATSAKKAETKAAATTPVQVQATAPPMQATSSNPGPAPKGPTRQ</sequence>
<organism evidence="1 2">
    <name type="scientific">Coemansia furcata</name>
    <dbReference type="NCBI Taxonomy" id="417177"/>
    <lineage>
        <taxon>Eukaryota</taxon>
        <taxon>Fungi</taxon>
        <taxon>Fungi incertae sedis</taxon>
        <taxon>Zoopagomycota</taxon>
        <taxon>Kickxellomycotina</taxon>
        <taxon>Kickxellomycetes</taxon>
        <taxon>Kickxellales</taxon>
        <taxon>Kickxellaceae</taxon>
        <taxon>Coemansia</taxon>
    </lineage>
</organism>
<comment type="caution">
    <text evidence="1">The sequence shown here is derived from an EMBL/GenBank/DDBJ whole genome shotgun (WGS) entry which is preliminary data.</text>
</comment>
<keyword evidence="2" id="KW-1185">Reference proteome</keyword>
<protein>
    <submittedName>
        <fullName evidence="1">Uncharacterized protein</fullName>
    </submittedName>
</protein>
<gene>
    <name evidence="1" type="ORF">H4S07_000989</name>
</gene>
<dbReference type="EMBL" id="JANBUP010000119">
    <property type="protein sequence ID" value="KAJ2813011.1"/>
    <property type="molecule type" value="Genomic_DNA"/>
</dbReference>
<proteinExistence type="predicted"/>
<evidence type="ECO:0000313" key="1">
    <source>
        <dbReference type="EMBL" id="KAJ2813011.1"/>
    </source>
</evidence>
<reference evidence="1" key="1">
    <citation type="submission" date="2022-07" db="EMBL/GenBank/DDBJ databases">
        <title>Phylogenomic reconstructions and comparative analyses of Kickxellomycotina fungi.</title>
        <authorList>
            <person name="Reynolds N.K."/>
            <person name="Stajich J.E."/>
            <person name="Barry K."/>
            <person name="Grigoriev I.V."/>
            <person name="Crous P."/>
            <person name="Smith M.E."/>
        </authorList>
    </citation>
    <scope>NUCLEOTIDE SEQUENCE</scope>
    <source>
        <strain evidence="1">CBS 102833</strain>
    </source>
</reference>
<accession>A0ACC1LPM1</accession>
<evidence type="ECO:0000313" key="2">
    <source>
        <dbReference type="Proteomes" id="UP001140096"/>
    </source>
</evidence>
<dbReference type="Proteomes" id="UP001140096">
    <property type="component" value="Unassembled WGS sequence"/>
</dbReference>
<name>A0ACC1LPM1_9FUNG</name>